<dbReference type="InterPro" id="IPR013658">
    <property type="entry name" value="SGL"/>
</dbReference>
<keyword evidence="3" id="KW-0862">Zinc</keyword>
<feature type="domain" description="SMP-30/Gluconolactonase/LRE-like region" evidence="4">
    <location>
        <begin position="34"/>
        <end position="289"/>
    </location>
</feature>
<dbReference type="InterPro" id="IPR051262">
    <property type="entry name" value="SMP-30/CGR1_Lactonase"/>
</dbReference>
<dbReference type="Gene3D" id="2.120.10.30">
    <property type="entry name" value="TolB, C-terminal domain"/>
    <property type="match status" value="1"/>
</dbReference>
<evidence type="ECO:0000256" key="1">
    <source>
        <dbReference type="ARBA" id="ARBA00022801"/>
    </source>
</evidence>
<dbReference type="PRINTS" id="PR01790">
    <property type="entry name" value="SMP30FAMILY"/>
</dbReference>
<proteinExistence type="predicted"/>
<dbReference type="InterPro" id="IPR005511">
    <property type="entry name" value="SMP-30"/>
</dbReference>
<accession>A0A6N1AXW1</accession>
<evidence type="ECO:0000256" key="3">
    <source>
        <dbReference type="PIRSR" id="PIRSR605511-2"/>
    </source>
</evidence>
<sequence length="305" mass="33654">MSMVGNHLEYCDRRFYELTVPIAPLETLHTGSRWAEGPVWIADGGYLIWSDIPNNRMLRWVPDLGVGVYRINANYSNGNTRDREGRLVSCEHGGRRVTRTEWDGRITVLADRYDGRRLNAPNDVVVKSDGSIWFTDPTYGILSDYEGFKAPQEQDGCYVFRLDPVTGDLRVVADDFVKPNGLAFSPDESILYVADSGATHDDNGPHHIRAFAVGDDGRLSRPRVFAEVSPGVPDGFRVDVEGNVWTSARDGVLCYAPDGALLGKILIPQMVSNLTFGGVRRNQLFITATSTLYTLNLGIAGAGRA</sequence>
<dbReference type="OrthoDB" id="241638at2"/>
<feature type="binding site" evidence="3">
    <location>
        <position position="122"/>
    </location>
    <ligand>
        <name>substrate</name>
    </ligand>
</feature>
<dbReference type="EMBL" id="CP054621">
    <property type="protein sequence ID" value="QKS53984.1"/>
    <property type="molecule type" value="Genomic_DNA"/>
</dbReference>
<keyword evidence="3" id="KW-0479">Metal-binding</keyword>
<dbReference type="RefSeq" id="WP_149199635.1">
    <property type="nucleotide sequence ID" value="NZ_BSOV01000002.1"/>
</dbReference>
<keyword evidence="1" id="KW-0378">Hydrolase</keyword>
<reference evidence="5 6" key="1">
    <citation type="submission" date="2020-06" db="EMBL/GenBank/DDBJ databases">
        <title>Complete genome of Azosprillum oryzae KACC14407.</title>
        <authorList>
            <person name="Kim M."/>
            <person name="Park Y.-J."/>
            <person name="Shin J.-H."/>
        </authorList>
    </citation>
    <scope>NUCLEOTIDE SEQUENCE [LARGE SCALE GENOMIC DNA]</scope>
    <source>
        <strain evidence="5 6">KACC 14407</strain>
        <plasmid evidence="5 6">unnamed6</plasmid>
    </source>
</reference>
<dbReference type="SUPFAM" id="SSF63829">
    <property type="entry name" value="Calcium-dependent phosphotriesterase"/>
    <property type="match status" value="1"/>
</dbReference>
<feature type="binding site" evidence="3">
    <location>
        <position position="36"/>
    </location>
    <ligand>
        <name>a divalent metal cation</name>
        <dbReference type="ChEBI" id="CHEBI:60240"/>
    </ligand>
</feature>
<dbReference type="PANTHER" id="PTHR47572:SF4">
    <property type="entry name" value="LACTONASE DRP35"/>
    <property type="match status" value="1"/>
</dbReference>
<comment type="cofactor">
    <cofactor evidence="3">
        <name>Zn(2+)</name>
        <dbReference type="ChEBI" id="CHEBI:29105"/>
    </cofactor>
    <text evidence="3">Binds 1 divalent metal cation per subunit.</text>
</comment>
<dbReference type="AlphaFoldDB" id="A0A6N1AXW1"/>
<dbReference type="InterPro" id="IPR011042">
    <property type="entry name" value="6-blade_b-propeller_TolB-like"/>
</dbReference>
<keyword evidence="6" id="KW-1185">Reference proteome</keyword>
<gene>
    <name evidence="5" type="ORF">HUE56_26190</name>
</gene>
<dbReference type="KEGG" id="aoz:HUE56_26190"/>
<dbReference type="Pfam" id="PF08450">
    <property type="entry name" value="SGL"/>
    <property type="match status" value="1"/>
</dbReference>
<dbReference type="GO" id="GO:0016787">
    <property type="term" value="F:hydrolase activity"/>
    <property type="evidence" value="ECO:0007669"/>
    <property type="project" value="UniProtKB-KW"/>
</dbReference>
<evidence type="ECO:0000313" key="6">
    <source>
        <dbReference type="Proteomes" id="UP000509702"/>
    </source>
</evidence>
<evidence type="ECO:0000256" key="2">
    <source>
        <dbReference type="PIRSR" id="PIRSR605511-1"/>
    </source>
</evidence>
<dbReference type="PANTHER" id="PTHR47572">
    <property type="entry name" value="LIPOPROTEIN-RELATED"/>
    <property type="match status" value="1"/>
</dbReference>
<dbReference type="Proteomes" id="UP000509702">
    <property type="component" value="Plasmid unnamed6"/>
</dbReference>
<keyword evidence="5" id="KW-0614">Plasmid</keyword>
<evidence type="ECO:0000259" key="4">
    <source>
        <dbReference type="Pfam" id="PF08450"/>
    </source>
</evidence>
<evidence type="ECO:0000313" key="5">
    <source>
        <dbReference type="EMBL" id="QKS53984.1"/>
    </source>
</evidence>
<protein>
    <submittedName>
        <fullName evidence="5">SMP-30/gluconolactonase/LRE family protein</fullName>
    </submittedName>
</protein>
<feature type="active site" description="Proton donor/acceptor" evidence="2">
    <location>
        <position position="234"/>
    </location>
</feature>
<feature type="binding site" evidence="3">
    <location>
        <position position="180"/>
    </location>
    <ligand>
        <name>a divalent metal cation</name>
        <dbReference type="ChEBI" id="CHEBI:60240"/>
    </ligand>
</feature>
<dbReference type="GO" id="GO:0046872">
    <property type="term" value="F:metal ion binding"/>
    <property type="evidence" value="ECO:0007669"/>
    <property type="project" value="UniProtKB-KW"/>
</dbReference>
<name>A0A6N1AXW1_9PROT</name>
<geneLocation type="plasmid" evidence="5 6">
    <name>unnamed6</name>
</geneLocation>
<organism evidence="5 6">
    <name type="scientific">Azospirillum oryzae</name>
    <dbReference type="NCBI Taxonomy" id="286727"/>
    <lineage>
        <taxon>Bacteria</taxon>
        <taxon>Pseudomonadati</taxon>
        <taxon>Pseudomonadota</taxon>
        <taxon>Alphaproteobacteria</taxon>
        <taxon>Rhodospirillales</taxon>
        <taxon>Azospirillaceae</taxon>
        <taxon>Azospirillum</taxon>
    </lineage>
</organism>
<feature type="binding site" evidence="3">
    <location>
        <position position="234"/>
    </location>
    <ligand>
        <name>a divalent metal cation</name>
        <dbReference type="ChEBI" id="CHEBI:60240"/>
    </ligand>
</feature>